<reference evidence="1" key="1">
    <citation type="journal article" date="2014" name="Front. Microbiol.">
        <title>High frequency of phylogenetically diverse reductive dehalogenase-homologous genes in deep subseafloor sedimentary metagenomes.</title>
        <authorList>
            <person name="Kawai M."/>
            <person name="Futagami T."/>
            <person name="Toyoda A."/>
            <person name="Takaki Y."/>
            <person name="Nishi S."/>
            <person name="Hori S."/>
            <person name="Arai W."/>
            <person name="Tsubouchi T."/>
            <person name="Morono Y."/>
            <person name="Uchiyama I."/>
            <person name="Ito T."/>
            <person name="Fujiyama A."/>
            <person name="Inagaki F."/>
            <person name="Takami H."/>
        </authorList>
    </citation>
    <scope>NUCLEOTIDE SEQUENCE</scope>
    <source>
        <strain evidence="1">Expedition CK06-06</strain>
    </source>
</reference>
<sequence>GAPPTTVKPDPSIAYIQDLRTVNGIRHVLDRILPQNAVSELLRKSRAGGESLPPGPGGSGTYLDTYRNNRSEIALLQAVPAAWVQATARHDRVRRRLVASLESPWLDYVPKRGWYPPRTARRIRQCNVTFGVMHAWKDGAKWLVLPMTCDSVACPHCARLRSIDRARRSARIPGLADANLRCITLTIQNPHPGQLVNSMDRMGKAFHQFRRHQSGEAWS</sequence>
<dbReference type="AlphaFoldDB" id="X1V1D7"/>
<accession>X1V1D7</accession>
<gene>
    <name evidence="1" type="ORF">S12H4_55883</name>
</gene>
<dbReference type="EMBL" id="BARW01035899">
    <property type="protein sequence ID" value="GAJ23578.1"/>
    <property type="molecule type" value="Genomic_DNA"/>
</dbReference>
<feature type="non-terminal residue" evidence="1">
    <location>
        <position position="219"/>
    </location>
</feature>
<evidence type="ECO:0000313" key="1">
    <source>
        <dbReference type="EMBL" id="GAJ23578.1"/>
    </source>
</evidence>
<organism evidence="1">
    <name type="scientific">marine sediment metagenome</name>
    <dbReference type="NCBI Taxonomy" id="412755"/>
    <lineage>
        <taxon>unclassified sequences</taxon>
        <taxon>metagenomes</taxon>
        <taxon>ecological metagenomes</taxon>
    </lineage>
</organism>
<name>X1V1D7_9ZZZZ</name>
<comment type="caution">
    <text evidence="1">The sequence shown here is derived from an EMBL/GenBank/DDBJ whole genome shotgun (WGS) entry which is preliminary data.</text>
</comment>
<feature type="non-terminal residue" evidence="1">
    <location>
        <position position="1"/>
    </location>
</feature>
<proteinExistence type="predicted"/>
<evidence type="ECO:0008006" key="2">
    <source>
        <dbReference type="Google" id="ProtNLM"/>
    </source>
</evidence>
<protein>
    <recommendedName>
        <fullName evidence="2">FAS1 domain-containing protein</fullName>
    </recommendedName>
</protein>